<evidence type="ECO:0000313" key="3">
    <source>
        <dbReference type="Proteomes" id="UP001149079"/>
    </source>
</evidence>
<keyword evidence="3" id="KW-1185">Reference proteome</keyword>
<gene>
    <name evidence="2" type="ORF">N7515_002534</name>
</gene>
<feature type="compositionally biased region" description="Basic and acidic residues" evidence="1">
    <location>
        <begin position="145"/>
        <end position="165"/>
    </location>
</feature>
<dbReference type="OrthoDB" id="3862662at2759"/>
<comment type="caution">
    <text evidence="2">The sequence shown here is derived from an EMBL/GenBank/DDBJ whole genome shotgun (WGS) entry which is preliminary data.</text>
</comment>
<protein>
    <submittedName>
        <fullName evidence="2">Uncharacterized protein</fullName>
    </submittedName>
</protein>
<evidence type="ECO:0000313" key="2">
    <source>
        <dbReference type="EMBL" id="KAJ5143747.1"/>
    </source>
</evidence>
<dbReference type="EMBL" id="JAPQKL010000002">
    <property type="protein sequence ID" value="KAJ5143747.1"/>
    <property type="molecule type" value="Genomic_DNA"/>
</dbReference>
<evidence type="ECO:0000256" key="1">
    <source>
        <dbReference type="SAM" id="MobiDB-lite"/>
    </source>
</evidence>
<accession>A0A9W9L9S2</accession>
<reference evidence="2" key="1">
    <citation type="submission" date="2022-11" db="EMBL/GenBank/DDBJ databases">
        <authorList>
            <person name="Petersen C."/>
        </authorList>
    </citation>
    <scope>NUCLEOTIDE SEQUENCE</scope>
    <source>
        <strain evidence="2">IBT 22155</strain>
    </source>
</reference>
<proteinExistence type="predicted"/>
<feature type="region of interest" description="Disordered" evidence="1">
    <location>
        <begin position="145"/>
        <end position="169"/>
    </location>
</feature>
<feature type="region of interest" description="Disordered" evidence="1">
    <location>
        <begin position="210"/>
        <end position="235"/>
    </location>
</feature>
<dbReference type="AlphaFoldDB" id="A0A9W9L9S2"/>
<name>A0A9W9L9S2_9EURO</name>
<dbReference type="Proteomes" id="UP001149079">
    <property type="component" value="Unassembled WGS sequence"/>
</dbReference>
<dbReference type="GeneID" id="81402448"/>
<organism evidence="2 3">
    <name type="scientific">Penicillium bovifimosum</name>
    <dbReference type="NCBI Taxonomy" id="126998"/>
    <lineage>
        <taxon>Eukaryota</taxon>
        <taxon>Fungi</taxon>
        <taxon>Dikarya</taxon>
        <taxon>Ascomycota</taxon>
        <taxon>Pezizomycotina</taxon>
        <taxon>Eurotiomycetes</taxon>
        <taxon>Eurotiomycetidae</taxon>
        <taxon>Eurotiales</taxon>
        <taxon>Aspergillaceae</taxon>
        <taxon>Penicillium</taxon>
    </lineage>
</organism>
<sequence length="235" mass="25647">MYLPGKWEKVPVGKLTLLARGLPLGYLSQLEHRLSETEAALYGALTSLRSLGQPSAAPASRKTDAVPRQKAALMKEWSQLPLREWHDMERWLTTMSDQFTMEQPGGLVPESSRNGRAVLVTSDHEIMHRSEYEPHAGPVSDAWQARDGRVRPENPSDAQRPRTETEPMASPICFGHQATTEHEAVSSSSAGCSRQGTTGVDDVVSVAGADASARGGIGRPSKAEELSRNKPSLYF</sequence>
<reference evidence="2" key="2">
    <citation type="journal article" date="2023" name="IMA Fungus">
        <title>Comparative genomic study of the Penicillium genus elucidates a diverse pangenome and 15 lateral gene transfer events.</title>
        <authorList>
            <person name="Petersen C."/>
            <person name="Sorensen T."/>
            <person name="Nielsen M.R."/>
            <person name="Sondergaard T.E."/>
            <person name="Sorensen J.L."/>
            <person name="Fitzpatrick D.A."/>
            <person name="Frisvad J.C."/>
            <person name="Nielsen K.L."/>
        </authorList>
    </citation>
    <scope>NUCLEOTIDE SEQUENCE</scope>
    <source>
        <strain evidence="2">IBT 22155</strain>
    </source>
</reference>
<dbReference type="RefSeq" id="XP_056525391.1">
    <property type="nucleotide sequence ID" value="XM_056663278.1"/>
</dbReference>